<comment type="caution">
    <text evidence="3">The sequence shown here is derived from an EMBL/GenBank/DDBJ whole genome shotgun (WGS) entry which is preliminary data.</text>
</comment>
<reference evidence="3 4" key="1">
    <citation type="submission" date="2024-01" db="EMBL/GenBank/DDBJ databases">
        <title>The genomes of 5 underutilized Papilionoideae crops provide insights into root nodulation and disease resistanc.</title>
        <authorList>
            <person name="Yuan L."/>
        </authorList>
    </citation>
    <scope>NUCLEOTIDE SEQUENCE [LARGE SCALE GENOMIC DNA]</scope>
    <source>
        <strain evidence="3">ZHUSHIDOU_FW_LH</strain>
        <tissue evidence="3">Leaf</tissue>
    </source>
</reference>
<evidence type="ECO:0008006" key="5">
    <source>
        <dbReference type="Google" id="ProtNLM"/>
    </source>
</evidence>
<dbReference type="PANTHER" id="PTHR37746">
    <property type="entry name" value="TRANSMEMBRANE PROTEIN"/>
    <property type="match status" value="1"/>
</dbReference>
<dbReference type="Proteomes" id="UP001372338">
    <property type="component" value="Unassembled WGS sequence"/>
</dbReference>
<accession>A0AAN9EB93</accession>
<sequence>MPIYFISAMALNNVINMLCMEIVSFLSVFSTDPLFSCIVTFYTLIFLYLPYLFRKIVSSPVIILTGILLLIILRLGAIQRSENEQKQNRGESEPVASEENREEKQGKPIERVETNSLEEIYHQITCDYEDEIKSEMGFESSLRFEESFVEWDVKAPLEVIYEEYEGEEAENDSNEKQKMGFSRYPSLSRYYPESDSDSSSESGFPATGNWESPENICFRWEDEEEEEEEDRELGLIEIALDGCKKRALEFQFEEENLIEIDISPTRYKEFSGAEELFSGEISCN</sequence>
<keyword evidence="4" id="KW-1185">Reference proteome</keyword>
<feature type="transmembrane region" description="Helical" evidence="2">
    <location>
        <begin position="33"/>
        <end position="51"/>
    </location>
</feature>
<protein>
    <recommendedName>
        <fullName evidence="5">Transmembrane protein</fullName>
    </recommendedName>
</protein>
<dbReference type="EMBL" id="JAYWIO010000008">
    <property type="protein sequence ID" value="KAK7246592.1"/>
    <property type="molecule type" value="Genomic_DNA"/>
</dbReference>
<feature type="transmembrane region" description="Helical" evidence="2">
    <location>
        <begin position="6"/>
        <end position="26"/>
    </location>
</feature>
<organism evidence="3 4">
    <name type="scientific">Crotalaria pallida</name>
    <name type="common">Smooth rattlebox</name>
    <name type="synonym">Crotalaria striata</name>
    <dbReference type="NCBI Taxonomy" id="3830"/>
    <lineage>
        <taxon>Eukaryota</taxon>
        <taxon>Viridiplantae</taxon>
        <taxon>Streptophyta</taxon>
        <taxon>Embryophyta</taxon>
        <taxon>Tracheophyta</taxon>
        <taxon>Spermatophyta</taxon>
        <taxon>Magnoliopsida</taxon>
        <taxon>eudicotyledons</taxon>
        <taxon>Gunneridae</taxon>
        <taxon>Pentapetalae</taxon>
        <taxon>rosids</taxon>
        <taxon>fabids</taxon>
        <taxon>Fabales</taxon>
        <taxon>Fabaceae</taxon>
        <taxon>Papilionoideae</taxon>
        <taxon>50 kb inversion clade</taxon>
        <taxon>genistoids sensu lato</taxon>
        <taxon>core genistoids</taxon>
        <taxon>Crotalarieae</taxon>
        <taxon>Crotalaria</taxon>
    </lineage>
</organism>
<dbReference type="PANTHER" id="PTHR37746:SF1">
    <property type="entry name" value="TRANSMEMBRANE PROTEIN"/>
    <property type="match status" value="1"/>
</dbReference>
<evidence type="ECO:0000256" key="2">
    <source>
        <dbReference type="SAM" id="Phobius"/>
    </source>
</evidence>
<feature type="transmembrane region" description="Helical" evidence="2">
    <location>
        <begin position="57"/>
        <end position="77"/>
    </location>
</feature>
<feature type="region of interest" description="Disordered" evidence="1">
    <location>
        <begin position="190"/>
        <end position="209"/>
    </location>
</feature>
<keyword evidence="2" id="KW-0812">Transmembrane</keyword>
<keyword evidence="2" id="KW-0472">Membrane</keyword>
<gene>
    <name evidence="3" type="ORF">RIF29_41461</name>
</gene>
<dbReference type="AlphaFoldDB" id="A0AAN9EB93"/>
<evidence type="ECO:0000256" key="1">
    <source>
        <dbReference type="SAM" id="MobiDB-lite"/>
    </source>
</evidence>
<proteinExistence type="predicted"/>
<name>A0AAN9EB93_CROPI</name>
<evidence type="ECO:0000313" key="4">
    <source>
        <dbReference type="Proteomes" id="UP001372338"/>
    </source>
</evidence>
<keyword evidence="2" id="KW-1133">Transmembrane helix</keyword>
<evidence type="ECO:0000313" key="3">
    <source>
        <dbReference type="EMBL" id="KAK7246592.1"/>
    </source>
</evidence>
<feature type="region of interest" description="Disordered" evidence="1">
    <location>
        <begin position="83"/>
        <end position="112"/>
    </location>
</feature>